<sequence>MLFEELDPRHGLWDEDGESSESEEEEVLGSDWAGHRGCLRGLGHVAGSSSPPAGPGPTTLPQARACSPAGQGHSLSTRTLSHPSFYPYYAALSRSAPGTHPVPHGDWPQGSGLQGGPAIGSGLLLPISSSEFFYTDPLMPPGHRVYNYLSHPSQQVCQSVRLSTPDPIMSVREASPPPCFLPRSGMKWISQAEYNAVSALLELPYEEPACNPGEGSPRTQLLLSAVEPEYGRVVTQEAANVLLSLHSSPDTLGELLEGPEPPALPHGLGSVMLGAFFPHGAAGEPAL</sequence>
<proteinExistence type="predicted"/>
<dbReference type="AlphaFoldDB" id="M7AXA9"/>
<gene>
    <name evidence="2" type="ORF">UY3_15210</name>
</gene>
<evidence type="ECO:0000313" key="2">
    <source>
        <dbReference type="EMBL" id="EMP27705.1"/>
    </source>
</evidence>
<dbReference type="GO" id="GO:0005634">
    <property type="term" value="C:nucleus"/>
    <property type="evidence" value="ECO:0007669"/>
    <property type="project" value="InterPro"/>
</dbReference>
<feature type="compositionally biased region" description="Acidic residues" evidence="1">
    <location>
        <begin position="14"/>
        <end position="28"/>
    </location>
</feature>
<feature type="compositionally biased region" description="Basic and acidic residues" evidence="1">
    <location>
        <begin position="1"/>
        <end position="13"/>
    </location>
</feature>
<dbReference type="InterPro" id="IPR029163">
    <property type="entry name" value="SAP25"/>
</dbReference>
<dbReference type="Pfam" id="PF15476">
    <property type="entry name" value="SAP25"/>
    <property type="match status" value="1"/>
</dbReference>
<dbReference type="GO" id="GO:0006355">
    <property type="term" value="P:regulation of DNA-templated transcription"/>
    <property type="evidence" value="ECO:0007669"/>
    <property type="project" value="InterPro"/>
</dbReference>
<dbReference type="PANTHER" id="PTHR39231">
    <property type="entry name" value="HISTONE DEACETYLASE COMPLEX SUBUNIT SAP25"/>
    <property type="match status" value="1"/>
</dbReference>
<accession>M7AXA9</accession>
<protein>
    <submittedName>
        <fullName evidence="2">Histone deacetylase complex subunit SAP25</fullName>
    </submittedName>
</protein>
<reference evidence="3" key="1">
    <citation type="journal article" date="2013" name="Nat. Genet.">
        <title>The draft genomes of soft-shell turtle and green sea turtle yield insights into the development and evolution of the turtle-specific body plan.</title>
        <authorList>
            <person name="Wang Z."/>
            <person name="Pascual-Anaya J."/>
            <person name="Zadissa A."/>
            <person name="Li W."/>
            <person name="Niimura Y."/>
            <person name="Huang Z."/>
            <person name="Li C."/>
            <person name="White S."/>
            <person name="Xiong Z."/>
            <person name="Fang D."/>
            <person name="Wang B."/>
            <person name="Ming Y."/>
            <person name="Chen Y."/>
            <person name="Zheng Y."/>
            <person name="Kuraku S."/>
            <person name="Pignatelli M."/>
            <person name="Herrero J."/>
            <person name="Beal K."/>
            <person name="Nozawa M."/>
            <person name="Li Q."/>
            <person name="Wang J."/>
            <person name="Zhang H."/>
            <person name="Yu L."/>
            <person name="Shigenobu S."/>
            <person name="Wang J."/>
            <person name="Liu J."/>
            <person name="Flicek P."/>
            <person name="Searle S."/>
            <person name="Wang J."/>
            <person name="Kuratani S."/>
            <person name="Yin Y."/>
            <person name="Aken B."/>
            <person name="Zhang G."/>
            <person name="Irie N."/>
        </authorList>
    </citation>
    <scope>NUCLEOTIDE SEQUENCE [LARGE SCALE GENOMIC DNA]</scope>
</reference>
<dbReference type="GO" id="GO:0005737">
    <property type="term" value="C:cytoplasm"/>
    <property type="evidence" value="ECO:0007669"/>
    <property type="project" value="InterPro"/>
</dbReference>
<keyword evidence="3" id="KW-1185">Reference proteome</keyword>
<name>M7AXA9_CHEMY</name>
<feature type="region of interest" description="Disordered" evidence="1">
    <location>
        <begin position="1"/>
        <end position="78"/>
    </location>
</feature>
<evidence type="ECO:0000313" key="3">
    <source>
        <dbReference type="Proteomes" id="UP000031443"/>
    </source>
</evidence>
<evidence type="ECO:0000256" key="1">
    <source>
        <dbReference type="SAM" id="MobiDB-lite"/>
    </source>
</evidence>
<dbReference type="Proteomes" id="UP000031443">
    <property type="component" value="Unassembled WGS sequence"/>
</dbReference>
<dbReference type="EMBL" id="KB568004">
    <property type="protein sequence ID" value="EMP27705.1"/>
    <property type="molecule type" value="Genomic_DNA"/>
</dbReference>
<organism evidence="2 3">
    <name type="scientific">Chelonia mydas</name>
    <name type="common">Green sea-turtle</name>
    <name type="synonym">Chelonia agassizi</name>
    <dbReference type="NCBI Taxonomy" id="8469"/>
    <lineage>
        <taxon>Eukaryota</taxon>
        <taxon>Metazoa</taxon>
        <taxon>Chordata</taxon>
        <taxon>Craniata</taxon>
        <taxon>Vertebrata</taxon>
        <taxon>Euteleostomi</taxon>
        <taxon>Archelosauria</taxon>
        <taxon>Testudinata</taxon>
        <taxon>Testudines</taxon>
        <taxon>Cryptodira</taxon>
        <taxon>Durocryptodira</taxon>
        <taxon>Americhelydia</taxon>
        <taxon>Chelonioidea</taxon>
        <taxon>Cheloniidae</taxon>
        <taxon>Chelonia</taxon>
    </lineage>
</organism>
<dbReference type="PANTHER" id="PTHR39231:SF1">
    <property type="entry name" value="HISTONE DEACETYLASE COMPLEX SUBUNIT SAP25"/>
    <property type="match status" value="1"/>
</dbReference>